<dbReference type="Proteomes" id="UP001500449">
    <property type="component" value="Unassembled WGS sequence"/>
</dbReference>
<dbReference type="SMART" id="SM00830">
    <property type="entry name" value="CM_2"/>
    <property type="match status" value="1"/>
</dbReference>
<dbReference type="NCBIfam" id="NF005894">
    <property type="entry name" value="PRK07857.1"/>
    <property type="match status" value="1"/>
</dbReference>
<name>A0ABN2NQF5_9PSEU</name>
<dbReference type="Gene3D" id="1.20.59.10">
    <property type="entry name" value="Chorismate mutase"/>
    <property type="match status" value="1"/>
</dbReference>
<evidence type="ECO:0000313" key="3">
    <source>
        <dbReference type="Proteomes" id="UP001500449"/>
    </source>
</evidence>
<dbReference type="PROSITE" id="PS51168">
    <property type="entry name" value="CHORISMATE_MUT_2"/>
    <property type="match status" value="1"/>
</dbReference>
<dbReference type="InterPro" id="IPR036263">
    <property type="entry name" value="Chorismate_II_sf"/>
</dbReference>
<dbReference type="InterPro" id="IPR036979">
    <property type="entry name" value="CM_dom_sf"/>
</dbReference>
<gene>
    <name evidence="2" type="ORF">GCM10009836_68320</name>
</gene>
<dbReference type="InterPro" id="IPR002701">
    <property type="entry name" value="CM_II_prokaryot"/>
</dbReference>
<dbReference type="NCBIfam" id="TIGR01808">
    <property type="entry name" value="CM_M_hiGC-arch"/>
    <property type="match status" value="1"/>
</dbReference>
<comment type="caution">
    <text evidence="2">The sequence shown here is derived from an EMBL/GenBank/DDBJ whole genome shotgun (WGS) entry which is preliminary data.</text>
</comment>
<evidence type="ECO:0000313" key="2">
    <source>
        <dbReference type="EMBL" id="GAA1877247.1"/>
    </source>
</evidence>
<keyword evidence="3" id="KW-1185">Reference proteome</keyword>
<dbReference type="RefSeq" id="WP_344426913.1">
    <property type="nucleotide sequence ID" value="NZ_BAAAQK010000028.1"/>
</dbReference>
<dbReference type="InterPro" id="IPR010958">
    <property type="entry name" value="Chorismate_mutase_highGC-bac"/>
</dbReference>
<accession>A0ABN2NQF5</accession>
<proteinExistence type="predicted"/>
<organism evidence="2 3">
    <name type="scientific">Pseudonocardia ailaonensis</name>
    <dbReference type="NCBI Taxonomy" id="367279"/>
    <lineage>
        <taxon>Bacteria</taxon>
        <taxon>Bacillati</taxon>
        <taxon>Actinomycetota</taxon>
        <taxon>Actinomycetes</taxon>
        <taxon>Pseudonocardiales</taxon>
        <taxon>Pseudonocardiaceae</taxon>
        <taxon>Pseudonocardia</taxon>
    </lineage>
</organism>
<evidence type="ECO:0000259" key="1">
    <source>
        <dbReference type="PROSITE" id="PS51168"/>
    </source>
</evidence>
<sequence length="94" mass="10468">MSVSNEVPTDVPTQEEIAELRLEIDRLDADILRLVKRRTAVSRRIGVARMAAGGPRIVYSREIAVLSRFRELGAEGRELGMVLLRLGRGRLGGR</sequence>
<dbReference type="EMBL" id="BAAAQK010000028">
    <property type="protein sequence ID" value="GAA1877247.1"/>
    <property type="molecule type" value="Genomic_DNA"/>
</dbReference>
<dbReference type="SUPFAM" id="SSF48600">
    <property type="entry name" value="Chorismate mutase II"/>
    <property type="match status" value="1"/>
</dbReference>
<dbReference type="Pfam" id="PF01817">
    <property type="entry name" value="CM_2"/>
    <property type="match status" value="1"/>
</dbReference>
<protein>
    <recommendedName>
        <fullName evidence="1">Chorismate mutase domain-containing protein</fullName>
    </recommendedName>
</protein>
<feature type="domain" description="Chorismate mutase" evidence="1">
    <location>
        <begin position="11"/>
        <end position="94"/>
    </location>
</feature>
<reference evidence="2 3" key="1">
    <citation type="journal article" date="2019" name="Int. J. Syst. Evol. Microbiol.">
        <title>The Global Catalogue of Microorganisms (GCM) 10K type strain sequencing project: providing services to taxonomists for standard genome sequencing and annotation.</title>
        <authorList>
            <consortium name="The Broad Institute Genomics Platform"/>
            <consortium name="The Broad Institute Genome Sequencing Center for Infectious Disease"/>
            <person name="Wu L."/>
            <person name="Ma J."/>
        </authorList>
    </citation>
    <scope>NUCLEOTIDE SEQUENCE [LARGE SCALE GENOMIC DNA]</scope>
    <source>
        <strain evidence="2 3">JCM 16009</strain>
    </source>
</reference>